<sequence>MRSRARVINGIPSRFALRGGAWYARCVTGCGVCAARFNTFGFRLGVPAAFEGCGRVGTGSAVCGAVTLGEEG</sequence>
<evidence type="ECO:0000313" key="2">
    <source>
        <dbReference type="Proteomes" id="UP000472335"/>
    </source>
</evidence>
<dbReference type="EMBL" id="JAAKZY010000046">
    <property type="protein sequence ID" value="NGO09195.1"/>
    <property type="molecule type" value="Genomic_DNA"/>
</dbReference>
<dbReference type="AlphaFoldDB" id="A0A6G4V5K1"/>
<protein>
    <submittedName>
        <fullName evidence="1">Uncharacterized protein</fullName>
    </submittedName>
</protein>
<name>A0A6G4V5K1_9ACTN</name>
<comment type="caution">
    <text evidence="1">The sequence shown here is derived from an EMBL/GenBank/DDBJ whole genome shotgun (WGS) entry which is preliminary data.</text>
</comment>
<accession>A0A6G4V5K1</accession>
<dbReference type="RefSeq" id="WP_165259922.1">
    <property type="nucleotide sequence ID" value="NZ_JAAKZY010000046.1"/>
</dbReference>
<reference evidence="1 2" key="1">
    <citation type="submission" date="2020-02" db="EMBL/GenBank/DDBJ databases">
        <title>Whole-genome analyses of novel actinobacteria.</title>
        <authorList>
            <person name="Sahin N."/>
            <person name="Gencbay T."/>
        </authorList>
    </citation>
    <scope>NUCLEOTIDE SEQUENCE [LARGE SCALE GENOMIC DNA]</scope>
    <source>
        <strain evidence="1 2">HC44</strain>
    </source>
</reference>
<gene>
    <name evidence="1" type="ORF">G5C60_16700</name>
</gene>
<organism evidence="1 2">
    <name type="scientific">Streptomyces scabichelini</name>
    <dbReference type="NCBI Taxonomy" id="2711217"/>
    <lineage>
        <taxon>Bacteria</taxon>
        <taxon>Bacillati</taxon>
        <taxon>Actinomycetota</taxon>
        <taxon>Actinomycetes</taxon>
        <taxon>Kitasatosporales</taxon>
        <taxon>Streptomycetaceae</taxon>
        <taxon>Streptomyces</taxon>
    </lineage>
</organism>
<dbReference type="Proteomes" id="UP000472335">
    <property type="component" value="Unassembled WGS sequence"/>
</dbReference>
<keyword evidence="2" id="KW-1185">Reference proteome</keyword>
<feature type="non-terminal residue" evidence="1">
    <location>
        <position position="72"/>
    </location>
</feature>
<proteinExistence type="predicted"/>
<evidence type="ECO:0000313" key="1">
    <source>
        <dbReference type="EMBL" id="NGO09195.1"/>
    </source>
</evidence>